<evidence type="ECO:0000313" key="1">
    <source>
        <dbReference type="EMBL" id="CAI8022808.1"/>
    </source>
</evidence>
<dbReference type="AlphaFoldDB" id="A0AA35WIK8"/>
<accession>A0AA35WIK8</accession>
<dbReference type="EMBL" id="CASHTH010001979">
    <property type="protein sequence ID" value="CAI8022808.1"/>
    <property type="molecule type" value="Genomic_DNA"/>
</dbReference>
<sequence length="121" mass="13897">MEEFEEKIKIANQKQLPVVMIIGSIMPPPSSGRRSSVVVHQTPADLSESDRQVLKGLGIPPDKWNNLNALWALHNKTKRGVFSVQFLHYYGNSQRNTGDWSFRDGFITFRDIADLYMKHRP</sequence>
<keyword evidence="2" id="KW-1185">Reference proteome</keyword>
<protein>
    <submittedName>
        <fullName evidence="1">Uncharacterized protein</fullName>
    </submittedName>
</protein>
<organism evidence="1 2">
    <name type="scientific">Geodia barretti</name>
    <name type="common">Barrett's horny sponge</name>
    <dbReference type="NCBI Taxonomy" id="519541"/>
    <lineage>
        <taxon>Eukaryota</taxon>
        <taxon>Metazoa</taxon>
        <taxon>Porifera</taxon>
        <taxon>Demospongiae</taxon>
        <taxon>Heteroscleromorpha</taxon>
        <taxon>Tetractinellida</taxon>
        <taxon>Astrophorina</taxon>
        <taxon>Geodiidae</taxon>
        <taxon>Geodia</taxon>
    </lineage>
</organism>
<reference evidence="1" key="1">
    <citation type="submission" date="2023-03" db="EMBL/GenBank/DDBJ databases">
        <authorList>
            <person name="Steffen K."/>
            <person name="Cardenas P."/>
        </authorList>
    </citation>
    <scope>NUCLEOTIDE SEQUENCE</scope>
</reference>
<dbReference type="Proteomes" id="UP001174909">
    <property type="component" value="Unassembled WGS sequence"/>
</dbReference>
<gene>
    <name evidence="1" type="ORF">GBAR_LOCUS13355</name>
</gene>
<evidence type="ECO:0000313" key="2">
    <source>
        <dbReference type="Proteomes" id="UP001174909"/>
    </source>
</evidence>
<name>A0AA35WIK8_GEOBA</name>
<comment type="caution">
    <text evidence="1">The sequence shown here is derived from an EMBL/GenBank/DDBJ whole genome shotgun (WGS) entry which is preliminary data.</text>
</comment>
<proteinExistence type="predicted"/>